<feature type="binding site" evidence="1">
    <location>
        <position position="66"/>
    </location>
    <ligand>
        <name>Mg(2+)</name>
        <dbReference type="ChEBI" id="CHEBI:18420"/>
        <label>1</label>
    </ligand>
</feature>
<keyword evidence="1" id="KW-0479">Metal-binding</keyword>
<dbReference type="Proteomes" id="UP000708148">
    <property type="component" value="Unassembled WGS sequence"/>
</dbReference>
<name>A0A8S1IZT8_9CHLO</name>
<dbReference type="Pfam" id="PF03747">
    <property type="entry name" value="ADP_ribosyl_GH"/>
    <property type="match status" value="1"/>
</dbReference>
<feature type="binding site" evidence="1">
    <location>
        <position position="68"/>
    </location>
    <ligand>
        <name>Mg(2+)</name>
        <dbReference type="ChEBI" id="CHEBI:18420"/>
        <label>1</label>
    </ligand>
</feature>
<comment type="cofactor">
    <cofactor evidence="1">
        <name>Mg(2+)</name>
        <dbReference type="ChEBI" id="CHEBI:18420"/>
    </cofactor>
    <text evidence="1">Binds 2 magnesium ions per subunit.</text>
</comment>
<feature type="binding site" evidence="1">
    <location>
        <position position="268"/>
    </location>
    <ligand>
        <name>Mg(2+)</name>
        <dbReference type="ChEBI" id="CHEBI:18420"/>
        <label>1</label>
    </ligand>
</feature>
<reference evidence="2" key="1">
    <citation type="submission" date="2020-12" db="EMBL/GenBank/DDBJ databases">
        <authorList>
            <person name="Iha C."/>
        </authorList>
    </citation>
    <scope>NUCLEOTIDE SEQUENCE</scope>
</reference>
<keyword evidence="1" id="KW-0460">Magnesium</keyword>
<evidence type="ECO:0000313" key="3">
    <source>
        <dbReference type="Proteomes" id="UP000708148"/>
    </source>
</evidence>
<evidence type="ECO:0008006" key="4">
    <source>
        <dbReference type="Google" id="ProtNLM"/>
    </source>
</evidence>
<dbReference type="InterPro" id="IPR005502">
    <property type="entry name" value="Ribosyl_crysJ1"/>
</dbReference>
<gene>
    <name evidence="2" type="ORF">OSTQU699_LOCUS4445</name>
</gene>
<organism evidence="2 3">
    <name type="scientific">Ostreobium quekettii</name>
    <dbReference type="NCBI Taxonomy" id="121088"/>
    <lineage>
        <taxon>Eukaryota</taxon>
        <taxon>Viridiplantae</taxon>
        <taxon>Chlorophyta</taxon>
        <taxon>core chlorophytes</taxon>
        <taxon>Ulvophyceae</taxon>
        <taxon>TCBD clade</taxon>
        <taxon>Bryopsidales</taxon>
        <taxon>Ostreobineae</taxon>
        <taxon>Ostreobiaceae</taxon>
        <taxon>Ostreobium</taxon>
    </lineage>
</organism>
<dbReference type="EMBL" id="CAJHUC010000951">
    <property type="protein sequence ID" value="CAD7699086.1"/>
    <property type="molecule type" value="Genomic_DNA"/>
</dbReference>
<proteinExistence type="predicted"/>
<dbReference type="PANTHER" id="PTHR16222">
    <property type="entry name" value="ADP-RIBOSYLGLYCOHYDROLASE"/>
    <property type="match status" value="1"/>
</dbReference>
<dbReference type="SUPFAM" id="SSF101478">
    <property type="entry name" value="ADP-ribosylglycohydrolase"/>
    <property type="match status" value="1"/>
</dbReference>
<keyword evidence="3" id="KW-1185">Reference proteome</keyword>
<dbReference type="OrthoDB" id="410104at2759"/>
<comment type="caution">
    <text evidence="2">The sequence shown here is derived from an EMBL/GenBank/DDBJ whole genome shotgun (WGS) entry which is preliminary data.</text>
</comment>
<dbReference type="AlphaFoldDB" id="A0A8S1IZT8"/>
<feature type="binding site" evidence="1">
    <location>
        <position position="265"/>
    </location>
    <ligand>
        <name>Mg(2+)</name>
        <dbReference type="ChEBI" id="CHEBI:18420"/>
        <label>1</label>
    </ligand>
</feature>
<feature type="binding site" evidence="1">
    <location>
        <position position="67"/>
    </location>
    <ligand>
        <name>Mg(2+)</name>
        <dbReference type="ChEBI" id="CHEBI:18420"/>
        <label>1</label>
    </ligand>
</feature>
<protein>
    <recommendedName>
        <fullName evidence="4">ADP-ribosylglycohydrolase</fullName>
    </recommendedName>
</protein>
<accession>A0A8S1IZT8</accession>
<dbReference type="Gene3D" id="1.10.4080.10">
    <property type="entry name" value="ADP-ribosylation/Crystallin J1"/>
    <property type="match status" value="1"/>
</dbReference>
<dbReference type="InterPro" id="IPR050792">
    <property type="entry name" value="ADP-ribosylglycohydrolase"/>
</dbReference>
<dbReference type="PANTHER" id="PTHR16222:SF12">
    <property type="entry name" value="ADP-RIBOSYLGLYCOHYDROLASE-RELATED"/>
    <property type="match status" value="1"/>
</dbReference>
<evidence type="ECO:0000256" key="1">
    <source>
        <dbReference type="PIRSR" id="PIRSR605502-1"/>
    </source>
</evidence>
<dbReference type="InterPro" id="IPR036705">
    <property type="entry name" value="Ribosyl_crysJ1_sf"/>
</dbReference>
<dbReference type="GO" id="GO:0046872">
    <property type="term" value="F:metal ion binding"/>
    <property type="evidence" value="ECO:0007669"/>
    <property type="project" value="UniProtKB-KW"/>
</dbReference>
<feature type="binding site" evidence="1">
    <location>
        <position position="267"/>
    </location>
    <ligand>
        <name>Mg(2+)</name>
        <dbReference type="ChEBI" id="CHEBI:18420"/>
        <label>1</label>
    </ligand>
</feature>
<evidence type="ECO:0000313" key="2">
    <source>
        <dbReference type="EMBL" id="CAD7699086.1"/>
    </source>
</evidence>
<sequence>MQSSQAQDVTEARASGPADRFRGCLLGLATGDAVGTTLEFRPRGTFAPITDMNGGGPFELSAGQWTDDTSMALCLATSLTARCKFDPADQMARYVRWLTEGYLSSTGSCFDIGGTTRGSLAKYMIDGTVFAGPTGPRTAGNGSLMRLAPVPMFYHPERQAAVHYAGESSRTTHGAKECVDACRMYADMLVSALSGKTKEEMLSTAVTPVSSKLQSISNGSYKNKPASDIKGTGYVVECLEAALWCFWSTSSFREAILEAANLGDDADTTAAVCGQIAGAYYGESNIPSAWLKKLAMRDDIAKLADDLRTKTPEDAQLEGQCANE</sequence>